<name>A0A413IH94_9BACT</name>
<organism evidence="1 2">
    <name type="scientific">Butyricimonas virosa</name>
    <dbReference type="NCBI Taxonomy" id="544645"/>
    <lineage>
        <taxon>Bacteria</taxon>
        <taxon>Pseudomonadati</taxon>
        <taxon>Bacteroidota</taxon>
        <taxon>Bacteroidia</taxon>
        <taxon>Bacteroidales</taxon>
        <taxon>Odoribacteraceae</taxon>
        <taxon>Butyricimonas</taxon>
    </lineage>
</organism>
<dbReference type="EMBL" id="QSCR01000086">
    <property type="protein sequence ID" value="RGY10298.1"/>
    <property type="molecule type" value="Genomic_DNA"/>
</dbReference>
<sequence length="70" mass="7984">MVSRDVRNGIRDFSRYLVLSLVIQAGDNFFSVNGVKREKFIHVGSCIPAKDLFGVDNCLNLFHDTLKKRL</sequence>
<dbReference type="AlphaFoldDB" id="A0A413IH94"/>
<protein>
    <submittedName>
        <fullName evidence="1">Uncharacterized protein</fullName>
    </submittedName>
</protein>
<reference evidence="1 2" key="1">
    <citation type="submission" date="2018-08" db="EMBL/GenBank/DDBJ databases">
        <title>A genome reference for cultivated species of the human gut microbiota.</title>
        <authorList>
            <person name="Zou Y."/>
            <person name="Xue W."/>
            <person name="Luo G."/>
        </authorList>
    </citation>
    <scope>NUCLEOTIDE SEQUENCE [LARGE SCALE GENOMIC DNA]</scope>
    <source>
        <strain evidence="1 2">OF02-7</strain>
    </source>
</reference>
<proteinExistence type="predicted"/>
<gene>
    <name evidence="1" type="ORF">DXA50_20405</name>
</gene>
<evidence type="ECO:0000313" key="1">
    <source>
        <dbReference type="EMBL" id="RGY10298.1"/>
    </source>
</evidence>
<dbReference type="Proteomes" id="UP000286063">
    <property type="component" value="Unassembled WGS sequence"/>
</dbReference>
<comment type="caution">
    <text evidence="1">The sequence shown here is derived from an EMBL/GenBank/DDBJ whole genome shotgun (WGS) entry which is preliminary data.</text>
</comment>
<accession>A0A413IH94</accession>
<evidence type="ECO:0000313" key="2">
    <source>
        <dbReference type="Proteomes" id="UP000286063"/>
    </source>
</evidence>